<dbReference type="Proteomes" id="UP000663873">
    <property type="component" value="Unassembled WGS sequence"/>
</dbReference>
<accession>A0A821S111</accession>
<dbReference type="EMBL" id="CAJOBP010060775">
    <property type="protein sequence ID" value="CAF4850412.1"/>
    <property type="molecule type" value="Genomic_DNA"/>
</dbReference>
<reference evidence="1" key="1">
    <citation type="submission" date="2021-02" db="EMBL/GenBank/DDBJ databases">
        <authorList>
            <person name="Nowell W R."/>
        </authorList>
    </citation>
    <scope>NUCLEOTIDE SEQUENCE</scope>
</reference>
<keyword evidence="2" id="KW-1185">Reference proteome</keyword>
<gene>
    <name evidence="1" type="ORF">UJA718_LOCUS43449</name>
</gene>
<evidence type="ECO:0000313" key="1">
    <source>
        <dbReference type="EMBL" id="CAF4850412.1"/>
    </source>
</evidence>
<comment type="caution">
    <text evidence="1">The sequence shown here is derived from an EMBL/GenBank/DDBJ whole genome shotgun (WGS) entry which is preliminary data.</text>
</comment>
<protein>
    <submittedName>
        <fullName evidence="1">Uncharacterized protein</fullName>
    </submittedName>
</protein>
<organism evidence="1 2">
    <name type="scientific">Rotaria socialis</name>
    <dbReference type="NCBI Taxonomy" id="392032"/>
    <lineage>
        <taxon>Eukaryota</taxon>
        <taxon>Metazoa</taxon>
        <taxon>Spiralia</taxon>
        <taxon>Gnathifera</taxon>
        <taxon>Rotifera</taxon>
        <taxon>Eurotatoria</taxon>
        <taxon>Bdelloidea</taxon>
        <taxon>Philodinida</taxon>
        <taxon>Philodinidae</taxon>
        <taxon>Rotaria</taxon>
    </lineage>
</organism>
<feature type="non-terminal residue" evidence="1">
    <location>
        <position position="1"/>
    </location>
</feature>
<sequence length="69" mass="7943">VDFTDLVQIPSKIWIENISGHSAVVCWSATENVSNKNALPDNYKLFIWNSKNQKRDQATVIQIPSKFFF</sequence>
<evidence type="ECO:0000313" key="2">
    <source>
        <dbReference type="Proteomes" id="UP000663873"/>
    </source>
</evidence>
<name>A0A821S111_9BILA</name>
<proteinExistence type="predicted"/>
<dbReference type="AlphaFoldDB" id="A0A821S111"/>